<feature type="region of interest" description="Disordered" evidence="1">
    <location>
        <begin position="1"/>
        <end position="110"/>
    </location>
</feature>
<protein>
    <submittedName>
        <fullName evidence="2">Uncharacterized protein</fullName>
    </submittedName>
</protein>
<evidence type="ECO:0000313" key="3">
    <source>
        <dbReference type="Proteomes" id="UP000034805"/>
    </source>
</evidence>
<dbReference type="EMBL" id="JARO02000752">
    <property type="protein sequence ID" value="KPP77511.1"/>
    <property type="molecule type" value="Genomic_DNA"/>
</dbReference>
<name>A0A0P7XKZ9_SCLFO</name>
<evidence type="ECO:0000256" key="1">
    <source>
        <dbReference type="SAM" id="MobiDB-lite"/>
    </source>
</evidence>
<dbReference type="Proteomes" id="UP000034805">
    <property type="component" value="Unassembled WGS sequence"/>
</dbReference>
<accession>A0A0P7XKZ9</accession>
<gene>
    <name evidence="2" type="ORF">Z043_103062</name>
</gene>
<sequence length="110" mass="12240">MNPSFFVLGQERDPKPRNVRKTGVLEPRLRSHYGHTGTQTRHSMTVPPLQEANCPTDTPPQGRRRGSRVESTSSHCEGTKTRDIPMADLPFSPAAEGRGRYVRTSAGLRN</sequence>
<dbReference type="AlphaFoldDB" id="A0A0P7XKZ9"/>
<organism evidence="2 3">
    <name type="scientific">Scleropages formosus</name>
    <name type="common">Asian bonytongue</name>
    <name type="synonym">Osteoglossum formosum</name>
    <dbReference type="NCBI Taxonomy" id="113540"/>
    <lineage>
        <taxon>Eukaryota</taxon>
        <taxon>Metazoa</taxon>
        <taxon>Chordata</taxon>
        <taxon>Craniata</taxon>
        <taxon>Vertebrata</taxon>
        <taxon>Euteleostomi</taxon>
        <taxon>Actinopterygii</taxon>
        <taxon>Neopterygii</taxon>
        <taxon>Teleostei</taxon>
        <taxon>Osteoglossocephala</taxon>
        <taxon>Osteoglossomorpha</taxon>
        <taxon>Osteoglossiformes</taxon>
        <taxon>Osteoglossidae</taxon>
        <taxon>Scleropages</taxon>
    </lineage>
</organism>
<comment type="caution">
    <text evidence="2">The sequence shown here is derived from an EMBL/GenBank/DDBJ whole genome shotgun (WGS) entry which is preliminary data.</text>
</comment>
<evidence type="ECO:0000313" key="2">
    <source>
        <dbReference type="EMBL" id="KPP77511.1"/>
    </source>
</evidence>
<proteinExistence type="predicted"/>
<reference evidence="2 3" key="1">
    <citation type="submission" date="2015-08" db="EMBL/GenBank/DDBJ databases">
        <title>The genome of the Asian arowana (Scleropages formosus).</title>
        <authorList>
            <person name="Tan M.H."/>
            <person name="Gan H.M."/>
            <person name="Croft L.J."/>
            <person name="Austin C.M."/>
        </authorList>
    </citation>
    <scope>NUCLEOTIDE SEQUENCE [LARGE SCALE GENOMIC DNA]</scope>
    <source>
        <strain evidence="2">Aro1</strain>
    </source>
</reference>